<keyword evidence="2" id="KW-1185">Reference proteome</keyword>
<organism evidence="1">
    <name type="scientific">Eremomyces bilateralis CBS 781.70</name>
    <dbReference type="NCBI Taxonomy" id="1392243"/>
    <lineage>
        <taxon>Eukaryota</taxon>
        <taxon>Fungi</taxon>
        <taxon>Dikarya</taxon>
        <taxon>Ascomycota</taxon>
        <taxon>Pezizomycotina</taxon>
        <taxon>Dothideomycetes</taxon>
        <taxon>Dothideomycetes incertae sedis</taxon>
        <taxon>Eremomycetales</taxon>
        <taxon>Eremomycetaceae</taxon>
        <taxon>Eremomyces</taxon>
    </lineage>
</organism>
<reference evidence="1 3" key="1">
    <citation type="submission" date="2020-01" db="EMBL/GenBank/DDBJ databases">
        <authorList>
            <consortium name="DOE Joint Genome Institute"/>
            <person name="Haridas S."/>
            <person name="Albert R."/>
            <person name="Binder M."/>
            <person name="Bloem J."/>
            <person name="Labutti K."/>
            <person name="Salamov A."/>
            <person name="Andreopoulos B."/>
            <person name="Baker S.E."/>
            <person name="Barry K."/>
            <person name="Bills G."/>
            <person name="Bluhm B.H."/>
            <person name="Cannon C."/>
            <person name="Castanera R."/>
            <person name="Culley D.E."/>
            <person name="Daum C."/>
            <person name="Ezra D."/>
            <person name="Gonzalez J.B."/>
            <person name="Henrissat B."/>
            <person name="Kuo A."/>
            <person name="Liang C."/>
            <person name="Lipzen A."/>
            <person name="Lutzoni F."/>
            <person name="Magnuson J."/>
            <person name="Mondo S."/>
            <person name="Nolan M."/>
            <person name="Ohm R."/>
            <person name="Pangilinan J."/>
            <person name="Park H.-J."/>
            <person name="Ramirez L."/>
            <person name="Alfaro M."/>
            <person name="Sun H."/>
            <person name="Tritt A."/>
            <person name="Yoshinaga Y."/>
            <person name="Zwiers L.-H."/>
            <person name="Turgeon B.G."/>
            <person name="Goodwin S.B."/>
            <person name="Spatafora J.W."/>
            <person name="Crous P.W."/>
            <person name="Grigoriev I.V."/>
        </authorList>
    </citation>
    <scope>NUCLEOTIDE SEQUENCE</scope>
    <source>
        <strain evidence="1 3">CBS 781.70</strain>
    </source>
</reference>
<evidence type="ECO:0000313" key="3">
    <source>
        <dbReference type="RefSeq" id="XP_033529729.1"/>
    </source>
</evidence>
<feature type="non-terminal residue" evidence="1">
    <location>
        <position position="1"/>
    </location>
</feature>
<feature type="non-terminal residue" evidence="1">
    <location>
        <position position="100"/>
    </location>
</feature>
<dbReference type="RefSeq" id="XP_033529729.1">
    <property type="nucleotide sequence ID" value="XM_033675504.1"/>
</dbReference>
<dbReference type="Proteomes" id="UP000504638">
    <property type="component" value="Unplaced"/>
</dbReference>
<protein>
    <submittedName>
        <fullName evidence="1 3">Uncharacterized protein</fullName>
    </submittedName>
</protein>
<dbReference type="EMBL" id="ML975191">
    <property type="protein sequence ID" value="KAF1808098.1"/>
    <property type="molecule type" value="Genomic_DNA"/>
</dbReference>
<dbReference type="GeneID" id="54416074"/>
<name>A0A6G1FQU1_9PEZI</name>
<accession>A0A6G1FQU1</accession>
<sequence>RHILDCYKAYYTKIHGFAELCFLYNVWIHDREEWEGHCQGHIDYIAQFPIWVDPLVYDGVLAVAGFCECCLINPRLPASARMRQFPWRHTWYRHYQSHYE</sequence>
<proteinExistence type="predicted"/>
<reference evidence="3" key="3">
    <citation type="submission" date="2025-04" db="UniProtKB">
        <authorList>
            <consortium name="RefSeq"/>
        </authorList>
    </citation>
    <scope>IDENTIFICATION</scope>
    <source>
        <strain evidence="3">CBS 781.70</strain>
    </source>
</reference>
<gene>
    <name evidence="1 3" type="ORF">P152DRAFT_370646</name>
</gene>
<evidence type="ECO:0000313" key="1">
    <source>
        <dbReference type="EMBL" id="KAF1808098.1"/>
    </source>
</evidence>
<dbReference type="OrthoDB" id="3516704at2759"/>
<reference evidence="3" key="2">
    <citation type="submission" date="2020-04" db="EMBL/GenBank/DDBJ databases">
        <authorList>
            <consortium name="NCBI Genome Project"/>
        </authorList>
    </citation>
    <scope>NUCLEOTIDE SEQUENCE</scope>
    <source>
        <strain evidence="3">CBS 781.70</strain>
    </source>
</reference>
<evidence type="ECO:0000313" key="2">
    <source>
        <dbReference type="Proteomes" id="UP000504638"/>
    </source>
</evidence>
<dbReference type="AlphaFoldDB" id="A0A6G1FQU1"/>